<dbReference type="RefSeq" id="WP_183392333.1">
    <property type="nucleotide sequence ID" value="NZ_JACHVY010000003.1"/>
</dbReference>
<dbReference type="Proteomes" id="UP000533269">
    <property type="component" value="Unassembled WGS sequence"/>
</dbReference>
<evidence type="ECO:0000256" key="1">
    <source>
        <dbReference type="ARBA" id="ARBA00014286"/>
    </source>
</evidence>
<dbReference type="PANTHER" id="PTHR31571">
    <property type="entry name" value="ALTERED INHERITANCE OF MITOCHONDRIA PROTEIN 6"/>
    <property type="match status" value="1"/>
</dbReference>
<reference evidence="3 4" key="1">
    <citation type="submission" date="2020-08" db="EMBL/GenBank/DDBJ databases">
        <title>The Agave Microbiome: Exploring the role of microbial communities in plant adaptations to desert environments.</title>
        <authorList>
            <person name="Partida-Martinez L.P."/>
        </authorList>
    </citation>
    <scope>NUCLEOTIDE SEQUENCE [LARGE SCALE GENOMIC DNA]</scope>
    <source>
        <strain evidence="3 4">AS2.23</strain>
    </source>
</reference>
<keyword evidence="2" id="KW-0732">Signal</keyword>
<dbReference type="Pfam" id="PF13653">
    <property type="entry name" value="GDPD_2"/>
    <property type="match status" value="1"/>
</dbReference>
<proteinExistence type="predicted"/>
<dbReference type="SUPFAM" id="SSF51695">
    <property type="entry name" value="PLC-like phosphodiesterases"/>
    <property type="match status" value="1"/>
</dbReference>
<accession>A0A7W4TP87</accession>
<dbReference type="EMBL" id="JACHVY010000003">
    <property type="protein sequence ID" value="MBB2902603.1"/>
    <property type="molecule type" value="Genomic_DNA"/>
</dbReference>
<comment type="caution">
    <text evidence="3">The sequence shown here is derived from an EMBL/GenBank/DDBJ whole genome shotgun (WGS) entry which is preliminary data.</text>
</comment>
<evidence type="ECO:0000313" key="4">
    <source>
        <dbReference type="Proteomes" id="UP000533269"/>
    </source>
</evidence>
<dbReference type="InterPro" id="IPR039559">
    <property type="entry name" value="AIM6_PI-PLC-like_dom"/>
</dbReference>
<dbReference type="GO" id="GO:0008081">
    <property type="term" value="F:phosphoric diester hydrolase activity"/>
    <property type="evidence" value="ECO:0007669"/>
    <property type="project" value="InterPro"/>
</dbReference>
<organism evidence="3 4">
    <name type="scientific">Kineococcus radiotolerans</name>
    <dbReference type="NCBI Taxonomy" id="131568"/>
    <lineage>
        <taxon>Bacteria</taxon>
        <taxon>Bacillati</taxon>
        <taxon>Actinomycetota</taxon>
        <taxon>Actinomycetes</taxon>
        <taxon>Kineosporiales</taxon>
        <taxon>Kineosporiaceae</taxon>
        <taxon>Kineococcus</taxon>
    </lineage>
</organism>
<protein>
    <recommendedName>
        <fullName evidence="1">Altered inheritance of mitochondria protein 6</fullName>
    </recommendedName>
</protein>
<dbReference type="Gene3D" id="3.20.20.190">
    <property type="entry name" value="Phosphatidylinositol (PI) phosphodiesterase"/>
    <property type="match status" value="1"/>
</dbReference>
<sequence>MRTPRPRHALVPVALAGAALLVPLSAGSAVAGTRPVAADPVVLGAATSPAAPAAGPVAAQPLPQAHAHNDYEHERPLLDAVERGFTSVEADVYLVDGQLLVAHDPEDLDPARTLQSLYLEPLEDLAEAGGGSLYGDGEPVQLLIDIKGDAVATWLAIEDVLAQYPTTMTSFTMTDAGYDATPRAVTAVVSGNRPVDLMARDHLRWSAYDGRSGDLFNGSDPDFMPLVSDNWANQFSWRGEGEMPAAERAKLVDFVTAAHLAGREVRFWNTPDAPGPARDAVWSELVAAQVDQINTDDLDGLRDFLLARSQA</sequence>
<evidence type="ECO:0000256" key="2">
    <source>
        <dbReference type="SAM" id="SignalP"/>
    </source>
</evidence>
<name>A0A7W4TP87_KINRA</name>
<dbReference type="InterPro" id="IPR051236">
    <property type="entry name" value="HAT_RTT109-like"/>
</dbReference>
<dbReference type="CDD" id="cd08577">
    <property type="entry name" value="PI-PLCc_GDPD_SF_unchar3"/>
    <property type="match status" value="1"/>
</dbReference>
<dbReference type="GO" id="GO:0006629">
    <property type="term" value="P:lipid metabolic process"/>
    <property type="evidence" value="ECO:0007669"/>
    <property type="project" value="InterPro"/>
</dbReference>
<evidence type="ECO:0000313" key="3">
    <source>
        <dbReference type="EMBL" id="MBB2902603.1"/>
    </source>
</evidence>
<dbReference type="PANTHER" id="PTHR31571:SF1">
    <property type="entry name" value="ALTERED INHERITANCE OF MITOCHONDRIA PROTEIN 6"/>
    <property type="match status" value="1"/>
</dbReference>
<gene>
    <name evidence="3" type="ORF">FHR75_003434</name>
</gene>
<reference evidence="3 4" key="2">
    <citation type="submission" date="2020-08" db="EMBL/GenBank/DDBJ databases">
        <authorList>
            <person name="Partida-Martinez L."/>
            <person name="Huntemann M."/>
            <person name="Clum A."/>
            <person name="Wang J."/>
            <person name="Palaniappan K."/>
            <person name="Ritter S."/>
            <person name="Chen I.-M."/>
            <person name="Stamatis D."/>
            <person name="Reddy T."/>
            <person name="O'Malley R."/>
            <person name="Daum C."/>
            <person name="Shapiro N."/>
            <person name="Ivanova N."/>
            <person name="Kyrpides N."/>
            <person name="Woyke T."/>
        </authorList>
    </citation>
    <scope>NUCLEOTIDE SEQUENCE [LARGE SCALE GENOMIC DNA]</scope>
    <source>
        <strain evidence="3 4">AS2.23</strain>
    </source>
</reference>
<feature type="chain" id="PRO_5030946418" description="Altered inheritance of mitochondria protein 6" evidence="2">
    <location>
        <begin position="32"/>
        <end position="311"/>
    </location>
</feature>
<feature type="signal peptide" evidence="2">
    <location>
        <begin position="1"/>
        <end position="31"/>
    </location>
</feature>
<dbReference type="InterPro" id="IPR017946">
    <property type="entry name" value="PLC-like_Pdiesterase_TIM-brl"/>
</dbReference>
<dbReference type="AlphaFoldDB" id="A0A7W4TP87"/>